<evidence type="ECO:0000313" key="2">
    <source>
        <dbReference type="Proteomes" id="UP000297245"/>
    </source>
</evidence>
<evidence type="ECO:0000313" key="1">
    <source>
        <dbReference type="EMBL" id="THU80431.1"/>
    </source>
</evidence>
<dbReference type="AlphaFoldDB" id="A0A4S8KX77"/>
<organism evidence="1 2">
    <name type="scientific">Dendrothele bispora (strain CBS 962.96)</name>
    <dbReference type="NCBI Taxonomy" id="1314807"/>
    <lineage>
        <taxon>Eukaryota</taxon>
        <taxon>Fungi</taxon>
        <taxon>Dikarya</taxon>
        <taxon>Basidiomycota</taxon>
        <taxon>Agaricomycotina</taxon>
        <taxon>Agaricomycetes</taxon>
        <taxon>Agaricomycetidae</taxon>
        <taxon>Agaricales</taxon>
        <taxon>Agaricales incertae sedis</taxon>
        <taxon>Dendrothele</taxon>
    </lineage>
</organism>
<gene>
    <name evidence="1" type="ORF">K435DRAFT_809886</name>
</gene>
<dbReference type="Proteomes" id="UP000297245">
    <property type="component" value="Unassembled WGS sequence"/>
</dbReference>
<reference evidence="1 2" key="1">
    <citation type="journal article" date="2019" name="Nat. Ecol. Evol.">
        <title>Megaphylogeny resolves global patterns of mushroom evolution.</title>
        <authorList>
            <person name="Varga T."/>
            <person name="Krizsan K."/>
            <person name="Foldi C."/>
            <person name="Dima B."/>
            <person name="Sanchez-Garcia M."/>
            <person name="Sanchez-Ramirez S."/>
            <person name="Szollosi G.J."/>
            <person name="Szarkandi J.G."/>
            <person name="Papp V."/>
            <person name="Albert L."/>
            <person name="Andreopoulos W."/>
            <person name="Angelini C."/>
            <person name="Antonin V."/>
            <person name="Barry K.W."/>
            <person name="Bougher N.L."/>
            <person name="Buchanan P."/>
            <person name="Buyck B."/>
            <person name="Bense V."/>
            <person name="Catcheside P."/>
            <person name="Chovatia M."/>
            <person name="Cooper J."/>
            <person name="Damon W."/>
            <person name="Desjardin D."/>
            <person name="Finy P."/>
            <person name="Geml J."/>
            <person name="Haridas S."/>
            <person name="Hughes K."/>
            <person name="Justo A."/>
            <person name="Karasinski D."/>
            <person name="Kautmanova I."/>
            <person name="Kiss B."/>
            <person name="Kocsube S."/>
            <person name="Kotiranta H."/>
            <person name="LaButti K.M."/>
            <person name="Lechner B.E."/>
            <person name="Liimatainen K."/>
            <person name="Lipzen A."/>
            <person name="Lukacs Z."/>
            <person name="Mihaltcheva S."/>
            <person name="Morgado L.N."/>
            <person name="Niskanen T."/>
            <person name="Noordeloos M.E."/>
            <person name="Ohm R.A."/>
            <person name="Ortiz-Santana B."/>
            <person name="Ovrebo C."/>
            <person name="Racz N."/>
            <person name="Riley R."/>
            <person name="Savchenko A."/>
            <person name="Shiryaev A."/>
            <person name="Soop K."/>
            <person name="Spirin V."/>
            <person name="Szebenyi C."/>
            <person name="Tomsovsky M."/>
            <person name="Tulloss R.E."/>
            <person name="Uehling J."/>
            <person name="Grigoriev I.V."/>
            <person name="Vagvolgyi C."/>
            <person name="Papp T."/>
            <person name="Martin F.M."/>
            <person name="Miettinen O."/>
            <person name="Hibbett D.S."/>
            <person name="Nagy L.G."/>
        </authorList>
    </citation>
    <scope>NUCLEOTIDE SEQUENCE [LARGE SCALE GENOMIC DNA]</scope>
    <source>
        <strain evidence="1 2">CBS 962.96</strain>
    </source>
</reference>
<accession>A0A4S8KX77</accession>
<sequence length="190" mass="22109">MKEKEWREEEEEGKMETGWMNERKKGNRRLHRWKSFPTTSYQLRITETSQTTSRKGFIMLGVVEDRTPKLTPSSCYSIDVPYVLYIFSNPKTFVNKPTSQSPSGATAFSSLNNNAPQNAIFQQTPSLNFVDTELEVGKLLRHKSKELCKIVDNLNKDGRSFYPGDNWYWDDLQYWTANKQLGVILSHSWL</sequence>
<proteinExistence type="predicted"/>
<name>A0A4S8KX77_DENBC</name>
<protein>
    <submittedName>
        <fullName evidence="1">Uncharacterized protein</fullName>
    </submittedName>
</protein>
<keyword evidence="2" id="KW-1185">Reference proteome</keyword>
<dbReference type="OrthoDB" id="3542292at2759"/>
<dbReference type="EMBL" id="ML179905">
    <property type="protein sequence ID" value="THU80431.1"/>
    <property type="molecule type" value="Genomic_DNA"/>
</dbReference>